<dbReference type="AlphaFoldDB" id="J0LNR5"/>
<dbReference type="EMBL" id="AGZS01000001">
    <property type="protein sequence ID" value="EJD65427.1"/>
    <property type="molecule type" value="Genomic_DNA"/>
</dbReference>
<protein>
    <submittedName>
        <fullName evidence="1">Uncharacterized protein</fullName>
    </submittedName>
</protein>
<evidence type="ECO:0000313" key="2">
    <source>
        <dbReference type="Proteomes" id="UP000006415"/>
    </source>
</evidence>
<evidence type="ECO:0000313" key="1">
    <source>
        <dbReference type="EMBL" id="EJD65427.1"/>
    </source>
</evidence>
<comment type="caution">
    <text evidence="1">The sequence shown here is derived from an EMBL/GenBank/DDBJ whole genome shotgun (WGS) entry which is preliminary data.</text>
</comment>
<gene>
    <name evidence="1" type="ORF">HMPREF9156_00191</name>
</gene>
<keyword evidence="2" id="KW-1185">Reference proteome</keyword>
<accession>J0LNR5</accession>
<organism evidence="1 2">
    <name type="scientific">Scardovia wiggsiae F0424</name>
    <dbReference type="NCBI Taxonomy" id="857290"/>
    <lineage>
        <taxon>Bacteria</taxon>
        <taxon>Bacillati</taxon>
        <taxon>Actinomycetota</taxon>
        <taxon>Actinomycetes</taxon>
        <taxon>Bifidobacteriales</taxon>
        <taxon>Bifidobacteriaceae</taxon>
        <taxon>Scardovia</taxon>
    </lineage>
</organism>
<proteinExistence type="predicted"/>
<name>J0LNR5_9BIFI</name>
<reference evidence="1 2" key="1">
    <citation type="submission" date="2012-01" db="EMBL/GenBank/DDBJ databases">
        <title>The Genome Sequence of Scardovia wiggsiae F0424.</title>
        <authorList>
            <consortium name="The Broad Institute Genome Sequencing Platform"/>
            <person name="Earl A."/>
            <person name="Ward D."/>
            <person name="Feldgarden M."/>
            <person name="Gevers D."/>
            <person name="Izard J."/>
            <person name="Ganesan A."/>
            <person name="Baranova O.V."/>
            <person name="Blanton J.M."/>
            <person name="Tanner A.C."/>
            <person name="Mathney J."/>
            <person name="Dewhirst F.E."/>
            <person name="Young S.K."/>
            <person name="Zeng Q."/>
            <person name="Gargeya S."/>
            <person name="Fitzgerald M."/>
            <person name="Haas B."/>
            <person name="Abouelleil A."/>
            <person name="Alvarado L."/>
            <person name="Arachchi H.M."/>
            <person name="Berlin A."/>
            <person name="Chapman S.B."/>
            <person name="Gearin G."/>
            <person name="Goldberg J."/>
            <person name="Griggs A."/>
            <person name="Gujja S."/>
            <person name="Hansen M."/>
            <person name="Heiman D."/>
            <person name="Howarth C."/>
            <person name="Larimer J."/>
            <person name="Lui A."/>
            <person name="MacDonald P.J.P."/>
            <person name="McCowen C."/>
            <person name="Montmayeur A."/>
            <person name="Murphy C."/>
            <person name="Neiman D."/>
            <person name="Pearson M."/>
            <person name="Priest M."/>
            <person name="Roberts A."/>
            <person name="Saif S."/>
            <person name="Shea T."/>
            <person name="Sisk P."/>
            <person name="Stolte C."/>
            <person name="Sykes S."/>
            <person name="Wortman J."/>
            <person name="Nusbaum C."/>
            <person name="Birren B."/>
        </authorList>
    </citation>
    <scope>NUCLEOTIDE SEQUENCE [LARGE SCALE GENOMIC DNA]</scope>
    <source>
        <strain evidence="1 2">F0424</strain>
    </source>
</reference>
<sequence length="726" mass="80997">MVRIAIGKLTDSLNSEISAVEKEITLAQQQINSLSMSLSQHGLKGKAFTAIQERLDSECLVAKAHYVFFIELLSADRKNLQAADKLIPSDIQLNVVDREDLDRRIQNLNSLQSDSLRSNRNGANPTFGGRVINPPNPFAALSIGKMLRAVLMSAAEVKAILEEYLYSTNNIYGPVVSMCADSGLISRITKVADAAARTGSWNSPGLSALRYEVSKAYNDTRIKQSDEAIDNNVKDPGERQRLKYTAHRVLADGNIAAEEIYRNGKLDRDAALWFSYMPKGFFNDEDMGHISHALYAMYDDAAADYAKHKEADKKYVPQGIKDLQYFLDIQMHHDYDKFARAFDISTSTVNGQRNTVATPAAGSRWKSSAFLGDFAAYLSRSGQQDNVYKPDSGLWSIYRRIQERVASIVTQINAMASRGVWTRRGDPLTFDFTVQSGGIENIDADYVTVSVNGLVGDDSYPRISGGNTDSVWENVSMSIVGRPSGVYQLLGFLVGNYNKKSTAELDALGSTQKWLVEEGMNKFIEKAFVHGKDITPYIGAVLSLLDIATDYVEEKNDESYRQAQWDKLVKNISISNALSKNPFFEDCSMSIGSDLSYSSDGKDALSHERPVLKVDRLWLDEAIRQYNIENPDNKVSEQEVSKGLRDNFTAVVKDSAQGDMNFAETTKPKHPQTSLGRFLQWLKQPAKLKYAVNINEHAAGENVLEKNSKSNWEYIKNPLDNTRFVK</sequence>
<dbReference type="RefSeq" id="WP_007147259.1">
    <property type="nucleotide sequence ID" value="NZ_AKCI01000001.1"/>
</dbReference>
<dbReference type="HOGENOM" id="CLU_381248_0_0_11"/>
<dbReference type="Proteomes" id="UP000006415">
    <property type="component" value="Unassembled WGS sequence"/>
</dbReference>
<dbReference type="STRING" id="857290.HMPREF9156_00191"/>